<proteinExistence type="predicted"/>
<sequence length="77" mass="8749">MQDLIKSLLEPLVENIKKVKIDETQEGSNIKYTIHIPKKDIAKVIGKEGRMIKSIKNLVKIRSIKEGSFTTIEVEEA</sequence>
<dbReference type="PANTHER" id="PTHR34654:SF1">
    <property type="entry name" value="RNA-BINDING PROTEIN KHPA"/>
    <property type="match status" value="1"/>
</dbReference>
<dbReference type="Proteomes" id="UP000177369">
    <property type="component" value="Unassembled WGS sequence"/>
</dbReference>
<evidence type="ECO:0000256" key="3">
    <source>
        <dbReference type="PROSITE-ProRule" id="PRU00117"/>
    </source>
</evidence>
<reference evidence="4 5" key="1">
    <citation type="journal article" date="2016" name="Nat. Commun.">
        <title>Thousands of microbial genomes shed light on interconnected biogeochemical processes in an aquifer system.</title>
        <authorList>
            <person name="Anantharaman K."/>
            <person name="Brown C.T."/>
            <person name="Hug L.A."/>
            <person name="Sharon I."/>
            <person name="Castelle C.J."/>
            <person name="Probst A.J."/>
            <person name="Thomas B.C."/>
            <person name="Singh A."/>
            <person name="Wilkins M.J."/>
            <person name="Karaoz U."/>
            <person name="Brodie E.L."/>
            <person name="Williams K.H."/>
            <person name="Hubbard S.S."/>
            <person name="Banfield J.F."/>
        </authorList>
    </citation>
    <scope>NUCLEOTIDE SEQUENCE [LARGE SCALE GENOMIC DNA]</scope>
</reference>
<accession>A0A1F5G6D7</accession>
<dbReference type="InterPro" id="IPR015946">
    <property type="entry name" value="KH_dom-like_a/b"/>
</dbReference>
<dbReference type="InterPro" id="IPR020627">
    <property type="entry name" value="KhpA"/>
</dbReference>
<keyword evidence="2 3" id="KW-0694">RNA-binding</keyword>
<gene>
    <name evidence="4" type="ORF">A3D04_00035</name>
</gene>
<dbReference type="PROSITE" id="PS50084">
    <property type="entry name" value="KH_TYPE_1"/>
    <property type="match status" value="1"/>
</dbReference>
<dbReference type="Pfam" id="PF13083">
    <property type="entry name" value="KH_KhpA-B"/>
    <property type="match status" value="1"/>
</dbReference>
<dbReference type="Gene3D" id="3.30.300.20">
    <property type="match status" value="1"/>
</dbReference>
<dbReference type="AlphaFoldDB" id="A0A1F5G6D7"/>
<organism evidence="4 5">
    <name type="scientific">Candidatus Curtissbacteria bacterium RIFCSPHIGHO2_02_FULL_40_16b</name>
    <dbReference type="NCBI Taxonomy" id="1797714"/>
    <lineage>
        <taxon>Bacteria</taxon>
        <taxon>Candidatus Curtissiibacteriota</taxon>
    </lineage>
</organism>
<evidence type="ECO:0000256" key="2">
    <source>
        <dbReference type="ARBA" id="ARBA00022884"/>
    </source>
</evidence>
<protein>
    <submittedName>
        <fullName evidence="4">Uncharacterized protein</fullName>
    </submittedName>
</protein>
<evidence type="ECO:0000313" key="4">
    <source>
        <dbReference type="EMBL" id="OGD87432.1"/>
    </source>
</evidence>
<dbReference type="EMBL" id="MFBD01000048">
    <property type="protein sequence ID" value="OGD87432.1"/>
    <property type="molecule type" value="Genomic_DNA"/>
</dbReference>
<evidence type="ECO:0000313" key="5">
    <source>
        <dbReference type="Proteomes" id="UP000177369"/>
    </source>
</evidence>
<dbReference type="InterPro" id="IPR009019">
    <property type="entry name" value="KH_sf_prok-type"/>
</dbReference>
<name>A0A1F5G6D7_9BACT</name>
<comment type="caution">
    <text evidence="4">The sequence shown here is derived from an EMBL/GenBank/DDBJ whole genome shotgun (WGS) entry which is preliminary data.</text>
</comment>
<dbReference type="GO" id="GO:0003723">
    <property type="term" value="F:RNA binding"/>
    <property type="evidence" value="ECO:0007669"/>
    <property type="project" value="UniProtKB-UniRule"/>
</dbReference>
<dbReference type="PANTHER" id="PTHR34654">
    <property type="entry name" value="UPF0109 PROTEIN SCO5592"/>
    <property type="match status" value="1"/>
</dbReference>
<keyword evidence="1" id="KW-0963">Cytoplasm</keyword>
<dbReference type="STRING" id="1797714.A3D04_00035"/>
<evidence type="ECO:0000256" key="1">
    <source>
        <dbReference type="ARBA" id="ARBA00022490"/>
    </source>
</evidence>
<dbReference type="SUPFAM" id="SSF54814">
    <property type="entry name" value="Prokaryotic type KH domain (KH-domain type II)"/>
    <property type="match status" value="1"/>
</dbReference>